<keyword evidence="2" id="KW-1185">Reference proteome</keyword>
<organism evidence="1 2">
    <name type="scientific">Gossypium stocksii</name>
    <dbReference type="NCBI Taxonomy" id="47602"/>
    <lineage>
        <taxon>Eukaryota</taxon>
        <taxon>Viridiplantae</taxon>
        <taxon>Streptophyta</taxon>
        <taxon>Embryophyta</taxon>
        <taxon>Tracheophyta</taxon>
        <taxon>Spermatophyta</taxon>
        <taxon>Magnoliopsida</taxon>
        <taxon>eudicotyledons</taxon>
        <taxon>Gunneridae</taxon>
        <taxon>Pentapetalae</taxon>
        <taxon>rosids</taxon>
        <taxon>malvids</taxon>
        <taxon>Malvales</taxon>
        <taxon>Malvaceae</taxon>
        <taxon>Malvoideae</taxon>
        <taxon>Gossypium</taxon>
    </lineage>
</organism>
<dbReference type="Proteomes" id="UP000828251">
    <property type="component" value="Unassembled WGS sequence"/>
</dbReference>
<evidence type="ECO:0000313" key="2">
    <source>
        <dbReference type="Proteomes" id="UP000828251"/>
    </source>
</evidence>
<accession>A0A9D4A4J8</accession>
<dbReference type="EMBL" id="JAIQCV010000007">
    <property type="protein sequence ID" value="KAH1083844.1"/>
    <property type="molecule type" value="Genomic_DNA"/>
</dbReference>
<sequence>MVILRSPTCELLGFMQVGTTSSNWLIRADTMSSPDCRFTECFVRIHLMGPGRVQPRFYLNPKTHALNIFVTRINRSFSSRDMSRMREAHGQLVLHCLLRKHTSKVLVEANYVTYTTKYKEMNRALCARGIVVCNFTYEFFILEGSHRLNDTSDGKFLLPLHALEVGFHLSLYPFFCHLLKQYQIGFSWWTIMTYFIDHCHRNKVPQLMVF</sequence>
<protein>
    <submittedName>
        <fullName evidence="1">Uncharacterized protein</fullName>
    </submittedName>
</protein>
<evidence type="ECO:0000313" key="1">
    <source>
        <dbReference type="EMBL" id="KAH1083844.1"/>
    </source>
</evidence>
<gene>
    <name evidence="1" type="ORF">J1N35_023605</name>
</gene>
<reference evidence="1 2" key="1">
    <citation type="journal article" date="2021" name="Plant Biotechnol. J.">
        <title>Multi-omics assisted identification of the key and species-specific regulatory components of drought-tolerant mechanisms in Gossypium stocksii.</title>
        <authorList>
            <person name="Yu D."/>
            <person name="Ke L."/>
            <person name="Zhang D."/>
            <person name="Wu Y."/>
            <person name="Sun Y."/>
            <person name="Mei J."/>
            <person name="Sun J."/>
            <person name="Sun Y."/>
        </authorList>
    </citation>
    <scope>NUCLEOTIDE SEQUENCE [LARGE SCALE GENOMIC DNA]</scope>
    <source>
        <strain evidence="2">cv. E1</strain>
        <tissue evidence="1">Leaf</tissue>
    </source>
</reference>
<name>A0A9D4A4J8_9ROSI</name>
<dbReference type="AlphaFoldDB" id="A0A9D4A4J8"/>
<proteinExistence type="predicted"/>
<comment type="caution">
    <text evidence="1">The sequence shown here is derived from an EMBL/GenBank/DDBJ whole genome shotgun (WGS) entry which is preliminary data.</text>
</comment>